<comment type="similarity">
    <text evidence="7">Belongs to the TonB-dependent receptor family.</text>
</comment>
<dbReference type="PROSITE" id="PS52016">
    <property type="entry name" value="TONB_DEPENDENT_REC_3"/>
    <property type="match status" value="1"/>
</dbReference>
<evidence type="ECO:0000256" key="5">
    <source>
        <dbReference type="ARBA" id="ARBA00023136"/>
    </source>
</evidence>
<dbReference type="InterPro" id="IPR037066">
    <property type="entry name" value="Plug_dom_sf"/>
</dbReference>
<protein>
    <submittedName>
        <fullName evidence="9">SusC/RagA family TonB-linked outer membrane protein</fullName>
    </submittedName>
</protein>
<keyword evidence="4 7" id="KW-0812">Transmembrane</keyword>
<comment type="caution">
    <text evidence="9">The sequence shown here is derived from an EMBL/GenBank/DDBJ whole genome shotgun (WGS) entry which is preliminary data.</text>
</comment>
<dbReference type="EMBL" id="JAHESF010000012">
    <property type="protein sequence ID" value="MBT1697920.1"/>
    <property type="molecule type" value="Genomic_DNA"/>
</dbReference>
<evidence type="ECO:0000256" key="6">
    <source>
        <dbReference type="ARBA" id="ARBA00023237"/>
    </source>
</evidence>
<dbReference type="InterPro" id="IPR023997">
    <property type="entry name" value="TonB-dep_OMP_SusC/RagA_CS"/>
</dbReference>
<reference evidence="9 10" key="1">
    <citation type="submission" date="2021-05" db="EMBL/GenBank/DDBJ databases">
        <title>A Polyphasic approach of four new species of the genus Ohtaekwangia: Ohtaekwangia histidinii sp. nov., Ohtaekwangia cretensis sp. nov., Ohtaekwangia indiensis sp. nov., Ohtaekwangia reichenbachii sp. nov. from diverse environment.</title>
        <authorList>
            <person name="Octaviana S."/>
        </authorList>
    </citation>
    <scope>NUCLEOTIDE SEQUENCE [LARGE SCALE GENOMIC DNA]</scope>
    <source>
        <strain evidence="9 10">PWU4</strain>
    </source>
</reference>
<dbReference type="InterPro" id="IPR008969">
    <property type="entry name" value="CarboxyPept-like_regulatory"/>
</dbReference>
<evidence type="ECO:0000313" key="9">
    <source>
        <dbReference type="EMBL" id="MBT1697920.1"/>
    </source>
</evidence>
<proteinExistence type="inferred from homology"/>
<gene>
    <name evidence="9" type="ORF">KK083_13590</name>
</gene>
<evidence type="ECO:0000256" key="7">
    <source>
        <dbReference type="PROSITE-ProRule" id="PRU01360"/>
    </source>
</evidence>
<evidence type="ECO:0000256" key="4">
    <source>
        <dbReference type="ARBA" id="ARBA00022692"/>
    </source>
</evidence>
<keyword evidence="3 7" id="KW-1134">Transmembrane beta strand</keyword>
<keyword evidence="5 7" id="KW-0472">Membrane</keyword>
<accession>A0AAP2DKD6</accession>
<dbReference type="GO" id="GO:0009279">
    <property type="term" value="C:cell outer membrane"/>
    <property type="evidence" value="ECO:0007669"/>
    <property type="project" value="UniProtKB-SubCell"/>
</dbReference>
<dbReference type="Gene3D" id="2.60.40.1120">
    <property type="entry name" value="Carboxypeptidase-like, regulatory domain"/>
    <property type="match status" value="1"/>
</dbReference>
<dbReference type="InterPro" id="IPR036942">
    <property type="entry name" value="Beta-barrel_TonB_sf"/>
</dbReference>
<evidence type="ECO:0000256" key="3">
    <source>
        <dbReference type="ARBA" id="ARBA00022452"/>
    </source>
</evidence>
<evidence type="ECO:0000256" key="1">
    <source>
        <dbReference type="ARBA" id="ARBA00004571"/>
    </source>
</evidence>
<dbReference type="SUPFAM" id="SSF56935">
    <property type="entry name" value="Porins"/>
    <property type="match status" value="1"/>
</dbReference>
<name>A0AAP2DKD6_9BACT</name>
<dbReference type="Gene3D" id="2.170.130.10">
    <property type="entry name" value="TonB-dependent receptor, plug domain"/>
    <property type="match status" value="1"/>
</dbReference>
<dbReference type="RefSeq" id="WP_254163793.1">
    <property type="nucleotide sequence ID" value="NZ_JAHESF010000012.1"/>
</dbReference>
<dbReference type="InterPro" id="IPR012910">
    <property type="entry name" value="Plug_dom"/>
</dbReference>
<keyword evidence="6 7" id="KW-0998">Cell outer membrane</keyword>
<dbReference type="NCBIfam" id="TIGR04056">
    <property type="entry name" value="OMP_RagA_SusC"/>
    <property type="match status" value="1"/>
</dbReference>
<organism evidence="9 10">
    <name type="scientific">Chryseosolibacter histidini</name>
    <dbReference type="NCBI Taxonomy" id="2782349"/>
    <lineage>
        <taxon>Bacteria</taxon>
        <taxon>Pseudomonadati</taxon>
        <taxon>Bacteroidota</taxon>
        <taxon>Cytophagia</taxon>
        <taxon>Cytophagales</taxon>
        <taxon>Chryseotaleaceae</taxon>
        <taxon>Chryseosolibacter</taxon>
    </lineage>
</organism>
<evidence type="ECO:0000259" key="8">
    <source>
        <dbReference type="Pfam" id="PF07715"/>
    </source>
</evidence>
<keyword evidence="2 7" id="KW-0813">Transport</keyword>
<dbReference type="Pfam" id="PF07715">
    <property type="entry name" value="Plug"/>
    <property type="match status" value="1"/>
</dbReference>
<dbReference type="NCBIfam" id="TIGR04057">
    <property type="entry name" value="SusC_RagA_signa"/>
    <property type="match status" value="1"/>
</dbReference>
<dbReference type="Pfam" id="PF13715">
    <property type="entry name" value="CarbopepD_reg_2"/>
    <property type="match status" value="1"/>
</dbReference>
<feature type="domain" description="TonB-dependent receptor plug" evidence="8">
    <location>
        <begin position="209"/>
        <end position="333"/>
    </location>
</feature>
<dbReference type="SUPFAM" id="SSF49464">
    <property type="entry name" value="Carboxypeptidase regulatory domain-like"/>
    <property type="match status" value="1"/>
</dbReference>
<comment type="subcellular location">
    <subcellularLocation>
        <location evidence="1 7">Cell outer membrane</location>
        <topology evidence="1 7">Multi-pass membrane protein</topology>
    </subcellularLocation>
</comment>
<evidence type="ECO:0000256" key="2">
    <source>
        <dbReference type="ARBA" id="ARBA00022448"/>
    </source>
</evidence>
<dbReference type="AlphaFoldDB" id="A0AAP2DKD6"/>
<keyword evidence="10" id="KW-1185">Reference proteome</keyword>
<dbReference type="Gene3D" id="2.40.170.20">
    <property type="entry name" value="TonB-dependent receptor, beta-barrel domain"/>
    <property type="match status" value="1"/>
</dbReference>
<evidence type="ECO:0000313" key="10">
    <source>
        <dbReference type="Proteomes" id="UP001319200"/>
    </source>
</evidence>
<dbReference type="InterPro" id="IPR023996">
    <property type="entry name" value="TonB-dep_OMP_SusC/RagA"/>
</dbReference>
<dbReference type="Proteomes" id="UP001319200">
    <property type="component" value="Unassembled WGS sequence"/>
</dbReference>
<dbReference type="InterPro" id="IPR039426">
    <property type="entry name" value="TonB-dep_rcpt-like"/>
</dbReference>
<sequence length="1094" mass="121152">MMLSMILEGNAQNTTKGGIHTIEVTVELNDESLESCFKSIERQTGLLFAFLPGQVDPYTSITLPKATRTVSATLDLVLKHTSLTYRQMNNSIVIFEKPTPSRSETTDAKEEMAVPALHVVTGKVTGPDGEPVPEANVQIKGAHAVTTDLDGRYTAEVLDHDVLVFSFVGYKTVETNVNSRKVIDLAMEYEVPLLQEVEVNAGYWKVKGREQTGNISKVTAKEIENQPVSNPLVALEGRVPGVYIHQYSGVPGGGVSIQIRGTNSLREYANDPLYIIDGVPFPSTQVSSSFISGAIIPNANPLNNINIADIESIEILKDADATAIYGSRGANGVVLVTTKAGRKASGSMQVNVDFRQGVGRITRTMDLLNTQQWLEMRKEAFRNDGVTMTANNAPDLLRWDTTRYTDWQKVLLGGTARVSDVKASVSGGDEFTRYLFSTNYYRESTVFPGDFSFRKGSAHFNFNHATRNDGFRFSLLASYTGTGNNLPKTDPIGAAIQLAPVAPRVYDDQGELNWENGTWANPFGALRQTYTSNIGTVVVNSIISYRVLPGLYMNNNLGYTNVQVDELQKNPISSLNPTAPDRTGSSMFGDNKVNTWIAEPQLEYRDTIGAHGVLKMLVGTTFQQTISKGQTLWAKGYRNDDLLEDPLSAPEIEVAENAYAQYRYNAIFGRINFNWKEKYIINLTGRRDGSSRFGPGKQFANFGAIGTAWIFSSEPFIEHVFPFLSYGKLRASHGITGSDQIGDYQYLDSYSSTSNTYNGLKGTVPIRLYNPDYSWESNKKTEAAIELGFAGNRILLSTSYYHNLSSNQLVGHSLPVITGQASINSNLGAVVQNTGVEVMLNTVNVFNSNFTWKTYINATAPQNKLINYPNLKGSDYDQRYVVGQPLSIRQKYHYTGVNPETGIYTFEDVDGDGNMSAPNDYQSLKKVTQQFYGGIQNNIRYKNWQLDVFFQFVKQTGINYLSMFLNTPGSRLTNQPVQVLDRWQQPGDITGIQQFTQRGGGPLGVAATAYNNAREYSDYAISDASFVRLKNVSLSWQLRSSWLKSMRLQQGSVYVQGQNLLTFTKYAGYDPEIPVGSRSLPPLRIVMAGIQLTF</sequence>